<evidence type="ECO:0000313" key="3">
    <source>
        <dbReference type="Proteomes" id="UP001333710"/>
    </source>
</evidence>
<dbReference type="RefSeq" id="WP_338294060.1">
    <property type="nucleotide sequence ID" value="NZ_AP027272.1"/>
</dbReference>
<dbReference type="KEGG" id="pmaw:MACH26_34820"/>
<accession>A0AA48HNC8</accession>
<proteinExistence type="predicted"/>
<feature type="chain" id="PRO_5041267005" description="Adhesin domain-containing protein" evidence="1">
    <location>
        <begin position="23"/>
        <end position="321"/>
    </location>
</feature>
<evidence type="ECO:0000313" key="2">
    <source>
        <dbReference type="EMBL" id="BDX07961.1"/>
    </source>
</evidence>
<keyword evidence="1" id="KW-0732">Signal</keyword>
<reference evidence="2" key="1">
    <citation type="submission" date="2023-01" db="EMBL/GenBank/DDBJ databases">
        <title>Complete genome sequence of Planctobacterium marinum strain Dej080120_11.</title>
        <authorList>
            <person name="Ueki S."/>
            <person name="Maruyama F."/>
        </authorList>
    </citation>
    <scope>NUCLEOTIDE SEQUENCE</scope>
    <source>
        <strain evidence="2">Dej080120_11</strain>
    </source>
</reference>
<dbReference type="AlphaFoldDB" id="A0AA48HNC8"/>
<organism evidence="2 3">
    <name type="scientific">Planctobacterium marinum</name>
    <dbReference type="NCBI Taxonomy" id="1631968"/>
    <lineage>
        <taxon>Bacteria</taxon>
        <taxon>Pseudomonadati</taxon>
        <taxon>Pseudomonadota</taxon>
        <taxon>Gammaproteobacteria</taxon>
        <taxon>Alteromonadales</taxon>
        <taxon>Alteromonadaceae</taxon>
        <taxon>Planctobacterium</taxon>
    </lineage>
</organism>
<feature type="signal peptide" evidence="1">
    <location>
        <begin position="1"/>
        <end position="22"/>
    </location>
</feature>
<name>A0AA48HNC8_9ALTE</name>
<evidence type="ECO:0000256" key="1">
    <source>
        <dbReference type="SAM" id="SignalP"/>
    </source>
</evidence>
<dbReference type="Proteomes" id="UP001333710">
    <property type="component" value="Chromosome"/>
</dbReference>
<sequence length="321" mass="34859">MKYKLLSPLLALVMTISLPLVAGEKVNETLQVKDDIDVEIEHVNGNVDIRGWDKAEVRVKGELDEKAEEFIFEERNGRILIQVKIPKNRGGNWGSGGRGDNLEIFVPIKSHVTYSGVNADAEISKLERGLDANTVNGNIEAEDISGRIGLQSVNGKIEGDNLAGDIDMETVNGKIRDRNSSGKKLSLGSVNGNIESRSNIKDVSVETVNGGIELQLAEVDSLRMDSVNGEMDVSLTLMERGEIEGATVSGRIYLEVQKNVSASFDITGHAGGNIVNRITDDRMQKAKYGPGRWLEFAVNGGKAKVELSTVSGRIVLDTQKN</sequence>
<evidence type="ECO:0008006" key="4">
    <source>
        <dbReference type="Google" id="ProtNLM"/>
    </source>
</evidence>
<keyword evidence="3" id="KW-1185">Reference proteome</keyword>
<protein>
    <recommendedName>
        <fullName evidence="4">Adhesin domain-containing protein</fullName>
    </recommendedName>
</protein>
<dbReference type="EMBL" id="AP027272">
    <property type="protein sequence ID" value="BDX07961.1"/>
    <property type="molecule type" value="Genomic_DNA"/>
</dbReference>
<gene>
    <name evidence="2" type="ORF">MACH26_34820</name>
</gene>